<dbReference type="AlphaFoldDB" id="A0A0E9SVU6"/>
<reference evidence="1" key="2">
    <citation type="journal article" date="2015" name="Fish Shellfish Immunol.">
        <title>Early steps in the European eel (Anguilla anguilla)-Vibrio vulnificus interaction in the gills: Role of the RtxA13 toxin.</title>
        <authorList>
            <person name="Callol A."/>
            <person name="Pajuelo D."/>
            <person name="Ebbesson L."/>
            <person name="Teles M."/>
            <person name="MacKenzie S."/>
            <person name="Amaro C."/>
        </authorList>
    </citation>
    <scope>NUCLEOTIDE SEQUENCE</scope>
</reference>
<sequence length="39" mass="4422">MQVQSFLVIGLVNLNVRLHVYICRLLCNLDFALTVDGCK</sequence>
<proteinExistence type="predicted"/>
<protein>
    <submittedName>
        <fullName evidence="1">Uncharacterized protein</fullName>
    </submittedName>
</protein>
<dbReference type="EMBL" id="GBXM01063215">
    <property type="protein sequence ID" value="JAH45362.1"/>
    <property type="molecule type" value="Transcribed_RNA"/>
</dbReference>
<reference evidence="1" key="1">
    <citation type="submission" date="2014-11" db="EMBL/GenBank/DDBJ databases">
        <authorList>
            <person name="Amaro Gonzalez C."/>
        </authorList>
    </citation>
    <scope>NUCLEOTIDE SEQUENCE</scope>
</reference>
<name>A0A0E9SVU6_ANGAN</name>
<organism evidence="1">
    <name type="scientific">Anguilla anguilla</name>
    <name type="common">European freshwater eel</name>
    <name type="synonym">Muraena anguilla</name>
    <dbReference type="NCBI Taxonomy" id="7936"/>
    <lineage>
        <taxon>Eukaryota</taxon>
        <taxon>Metazoa</taxon>
        <taxon>Chordata</taxon>
        <taxon>Craniata</taxon>
        <taxon>Vertebrata</taxon>
        <taxon>Euteleostomi</taxon>
        <taxon>Actinopterygii</taxon>
        <taxon>Neopterygii</taxon>
        <taxon>Teleostei</taxon>
        <taxon>Anguilliformes</taxon>
        <taxon>Anguillidae</taxon>
        <taxon>Anguilla</taxon>
    </lineage>
</organism>
<evidence type="ECO:0000313" key="1">
    <source>
        <dbReference type="EMBL" id="JAH45362.1"/>
    </source>
</evidence>
<accession>A0A0E9SVU6</accession>